<keyword evidence="2" id="KW-1185">Reference proteome</keyword>
<evidence type="ECO:0000313" key="2">
    <source>
        <dbReference type="Proteomes" id="UP000320176"/>
    </source>
</evidence>
<protein>
    <submittedName>
        <fullName evidence="1">Uncharacterized protein</fullName>
    </submittedName>
</protein>
<dbReference type="RefSeq" id="WP_146519939.1">
    <property type="nucleotide sequence ID" value="NZ_CP151726.1"/>
</dbReference>
<organism evidence="1 2">
    <name type="scientific">Stieleria varia</name>
    <dbReference type="NCBI Taxonomy" id="2528005"/>
    <lineage>
        <taxon>Bacteria</taxon>
        <taxon>Pseudomonadati</taxon>
        <taxon>Planctomycetota</taxon>
        <taxon>Planctomycetia</taxon>
        <taxon>Pirellulales</taxon>
        <taxon>Pirellulaceae</taxon>
        <taxon>Stieleria</taxon>
    </lineage>
</organism>
<dbReference type="AlphaFoldDB" id="A0A5C6AYN7"/>
<name>A0A5C6AYN7_9BACT</name>
<sequence>MFGWFKPLCPVDAEAKRWIECRLRWLSGQFGQETFTRRALILPTRDFFPDPIDGSFASVRNLLDQVCRYMDVDPDRVELELFKNKNNLWLVNDDGKYLPIGAAGLYDKRHDKTVIHIETSEMSNLIGLVGTMAHEISHLRLMGEERVSGNEYDNELLTDLTAVFHGFGIFLGNLPRNWDSQYSLWPGTTLKRPEYMTLPMFAYAIAHTAWFRGERKPSWYPFLSFDMKPNFKQAIRYLMETHDSTFAPQRMK</sequence>
<dbReference type="EMBL" id="SJPN01000003">
    <property type="protein sequence ID" value="TWU04531.1"/>
    <property type="molecule type" value="Genomic_DNA"/>
</dbReference>
<dbReference type="OrthoDB" id="2041998at2"/>
<dbReference type="Proteomes" id="UP000320176">
    <property type="component" value="Unassembled WGS sequence"/>
</dbReference>
<reference evidence="1 2" key="1">
    <citation type="submission" date="2019-02" db="EMBL/GenBank/DDBJ databases">
        <title>Deep-cultivation of Planctomycetes and their phenomic and genomic characterization uncovers novel biology.</title>
        <authorList>
            <person name="Wiegand S."/>
            <person name="Jogler M."/>
            <person name="Boedeker C."/>
            <person name="Pinto D."/>
            <person name="Vollmers J."/>
            <person name="Rivas-Marin E."/>
            <person name="Kohn T."/>
            <person name="Peeters S.H."/>
            <person name="Heuer A."/>
            <person name="Rast P."/>
            <person name="Oberbeckmann S."/>
            <person name="Bunk B."/>
            <person name="Jeske O."/>
            <person name="Meyerdierks A."/>
            <person name="Storesund J.E."/>
            <person name="Kallscheuer N."/>
            <person name="Luecker S."/>
            <person name="Lage O.M."/>
            <person name="Pohl T."/>
            <person name="Merkel B.J."/>
            <person name="Hornburger P."/>
            <person name="Mueller R.-W."/>
            <person name="Bruemmer F."/>
            <person name="Labrenz M."/>
            <person name="Spormann A.M."/>
            <person name="Op Den Camp H."/>
            <person name="Overmann J."/>
            <person name="Amann R."/>
            <person name="Jetten M.S.M."/>
            <person name="Mascher T."/>
            <person name="Medema M.H."/>
            <person name="Devos D.P."/>
            <person name="Kaster A.-K."/>
            <person name="Ovreas L."/>
            <person name="Rohde M."/>
            <person name="Galperin M.Y."/>
            <person name="Jogler C."/>
        </authorList>
    </citation>
    <scope>NUCLEOTIDE SEQUENCE [LARGE SCALE GENOMIC DNA]</scope>
    <source>
        <strain evidence="1 2">Pla52n</strain>
    </source>
</reference>
<accession>A0A5C6AYN7</accession>
<proteinExistence type="predicted"/>
<evidence type="ECO:0000313" key="1">
    <source>
        <dbReference type="EMBL" id="TWU04531.1"/>
    </source>
</evidence>
<comment type="caution">
    <text evidence="1">The sequence shown here is derived from an EMBL/GenBank/DDBJ whole genome shotgun (WGS) entry which is preliminary data.</text>
</comment>
<gene>
    <name evidence="1" type="ORF">Pla52n_25730</name>
</gene>